<evidence type="ECO:0000313" key="3">
    <source>
        <dbReference type="Proteomes" id="UP000829494"/>
    </source>
</evidence>
<protein>
    <recommendedName>
        <fullName evidence="1">GmrSD restriction endonucleases C-terminal domain-containing protein</fullName>
    </recommendedName>
</protein>
<evidence type="ECO:0000313" key="2">
    <source>
        <dbReference type="EMBL" id="UNZ08522.1"/>
    </source>
</evidence>
<dbReference type="EMBL" id="CP094298">
    <property type="protein sequence ID" value="UNZ08522.1"/>
    <property type="molecule type" value="Genomic_DNA"/>
</dbReference>
<evidence type="ECO:0000259" key="1">
    <source>
        <dbReference type="Pfam" id="PF07510"/>
    </source>
</evidence>
<name>A0ABY3ZE92_STRRM</name>
<feature type="domain" description="GmrSD restriction endonucleases C-terminal" evidence="1">
    <location>
        <begin position="22"/>
        <end position="74"/>
    </location>
</feature>
<dbReference type="Proteomes" id="UP000829494">
    <property type="component" value="Chromosome"/>
</dbReference>
<gene>
    <name evidence="2" type="ORF">SRIMR7_40875</name>
</gene>
<organism evidence="2 3">
    <name type="scientific">Streptomyces rimosus subsp. rimosus</name>
    <dbReference type="NCBI Taxonomy" id="132474"/>
    <lineage>
        <taxon>Bacteria</taxon>
        <taxon>Bacillati</taxon>
        <taxon>Actinomycetota</taxon>
        <taxon>Actinomycetes</taxon>
        <taxon>Kitasatosporales</taxon>
        <taxon>Streptomycetaceae</taxon>
        <taxon>Streptomyces</taxon>
    </lineage>
</organism>
<reference evidence="2 3" key="1">
    <citation type="submission" date="2022-03" db="EMBL/GenBank/DDBJ databases">
        <title>Complete genome of Streptomyces rimosus ssp. rimosus R7 (=ATCC 10970).</title>
        <authorList>
            <person name="Beganovic S."/>
            <person name="Ruckert C."/>
            <person name="Busche T."/>
            <person name="Kalinowski J."/>
            <person name="Wittmann C."/>
        </authorList>
    </citation>
    <scope>NUCLEOTIDE SEQUENCE [LARGE SCALE GENOMIC DNA]</scope>
    <source>
        <strain evidence="2 3">R7</strain>
    </source>
</reference>
<accession>A0ABY3ZE92</accession>
<keyword evidence="3" id="KW-1185">Reference proteome</keyword>
<proteinExistence type="predicted"/>
<dbReference type="Pfam" id="PF07510">
    <property type="entry name" value="GmrSD_C"/>
    <property type="match status" value="1"/>
</dbReference>
<sequence length="89" mass="9580">MVSGATRRVCGGRRPEIGPKCTVLTGRWYSYDDVTVTNPKGLDIDHMVPLTEAWGSGASRWTAARREAYANGLGAERSLVAVTAKTKLA</sequence>
<dbReference type="InterPro" id="IPR011089">
    <property type="entry name" value="GmrSD_C"/>
</dbReference>